<accession>A0A9D3YQB9</accession>
<dbReference type="Proteomes" id="UP000828390">
    <property type="component" value="Unassembled WGS sequence"/>
</dbReference>
<evidence type="ECO:0000313" key="1">
    <source>
        <dbReference type="EMBL" id="KAH3702581.1"/>
    </source>
</evidence>
<gene>
    <name evidence="1" type="ORF">DPMN_077605</name>
</gene>
<organism evidence="1 2">
    <name type="scientific">Dreissena polymorpha</name>
    <name type="common">Zebra mussel</name>
    <name type="synonym">Mytilus polymorpha</name>
    <dbReference type="NCBI Taxonomy" id="45954"/>
    <lineage>
        <taxon>Eukaryota</taxon>
        <taxon>Metazoa</taxon>
        <taxon>Spiralia</taxon>
        <taxon>Lophotrochozoa</taxon>
        <taxon>Mollusca</taxon>
        <taxon>Bivalvia</taxon>
        <taxon>Autobranchia</taxon>
        <taxon>Heteroconchia</taxon>
        <taxon>Euheterodonta</taxon>
        <taxon>Imparidentia</taxon>
        <taxon>Neoheterodontei</taxon>
        <taxon>Myida</taxon>
        <taxon>Dreissenoidea</taxon>
        <taxon>Dreissenidae</taxon>
        <taxon>Dreissena</taxon>
    </lineage>
</organism>
<dbReference type="AlphaFoldDB" id="A0A9D3YQB9"/>
<reference evidence="1" key="2">
    <citation type="submission" date="2020-11" db="EMBL/GenBank/DDBJ databases">
        <authorList>
            <person name="McCartney M.A."/>
            <person name="Auch B."/>
            <person name="Kono T."/>
            <person name="Mallez S."/>
            <person name="Becker A."/>
            <person name="Gohl D.M."/>
            <person name="Silverstein K.A.T."/>
            <person name="Koren S."/>
            <person name="Bechman K.B."/>
            <person name="Herman A."/>
            <person name="Abrahante J.E."/>
            <person name="Garbe J."/>
        </authorList>
    </citation>
    <scope>NUCLEOTIDE SEQUENCE</scope>
    <source>
        <strain evidence="1">Duluth1</strain>
        <tissue evidence="1">Whole animal</tissue>
    </source>
</reference>
<reference evidence="1" key="1">
    <citation type="journal article" date="2019" name="bioRxiv">
        <title>The Genome of the Zebra Mussel, Dreissena polymorpha: A Resource for Invasive Species Research.</title>
        <authorList>
            <person name="McCartney M.A."/>
            <person name="Auch B."/>
            <person name="Kono T."/>
            <person name="Mallez S."/>
            <person name="Zhang Y."/>
            <person name="Obille A."/>
            <person name="Becker A."/>
            <person name="Abrahante J.E."/>
            <person name="Garbe J."/>
            <person name="Badalamenti J.P."/>
            <person name="Herman A."/>
            <person name="Mangelson H."/>
            <person name="Liachko I."/>
            <person name="Sullivan S."/>
            <person name="Sone E.D."/>
            <person name="Koren S."/>
            <person name="Silverstein K.A.T."/>
            <person name="Beckman K.B."/>
            <person name="Gohl D.M."/>
        </authorList>
    </citation>
    <scope>NUCLEOTIDE SEQUENCE</scope>
    <source>
        <strain evidence="1">Duluth1</strain>
        <tissue evidence="1">Whole animal</tissue>
    </source>
</reference>
<name>A0A9D3YQB9_DREPO</name>
<keyword evidence="2" id="KW-1185">Reference proteome</keyword>
<proteinExistence type="predicted"/>
<dbReference type="EMBL" id="JAIWYP010000015">
    <property type="protein sequence ID" value="KAH3702581.1"/>
    <property type="molecule type" value="Genomic_DNA"/>
</dbReference>
<protein>
    <submittedName>
        <fullName evidence="1">Uncharacterized protein</fullName>
    </submittedName>
</protein>
<evidence type="ECO:0000313" key="2">
    <source>
        <dbReference type="Proteomes" id="UP000828390"/>
    </source>
</evidence>
<comment type="caution">
    <text evidence="1">The sequence shown here is derived from an EMBL/GenBank/DDBJ whole genome shotgun (WGS) entry which is preliminary data.</text>
</comment>
<sequence>MRSLENANKAKQCYDIRVQEAKLLPGDRCLLRNNGIKGKHKLSDIWSSDVYVILDPYFAFKRKTAMWALKPSTGIICCCVPSYRYRKYSVFRHLKFPTSPPRTWMNAQGRRVPTAINRKMKQIHDAPNGRKYHGAAANVRPVGRRGLHPGSINCDRCCYVFEIMIKYSDTINVWMCIGKIHSC</sequence>